<comment type="caution">
    <text evidence="1">The sequence shown here is derived from an EMBL/GenBank/DDBJ whole genome shotgun (WGS) entry which is preliminary data.</text>
</comment>
<organism evidence="1 2">
    <name type="scientific">Dipteronia sinensis</name>
    <dbReference type="NCBI Taxonomy" id="43782"/>
    <lineage>
        <taxon>Eukaryota</taxon>
        <taxon>Viridiplantae</taxon>
        <taxon>Streptophyta</taxon>
        <taxon>Embryophyta</taxon>
        <taxon>Tracheophyta</taxon>
        <taxon>Spermatophyta</taxon>
        <taxon>Magnoliopsida</taxon>
        <taxon>eudicotyledons</taxon>
        <taxon>Gunneridae</taxon>
        <taxon>Pentapetalae</taxon>
        <taxon>rosids</taxon>
        <taxon>malvids</taxon>
        <taxon>Sapindales</taxon>
        <taxon>Sapindaceae</taxon>
        <taxon>Hippocastanoideae</taxon>
        <taxon>Acereae</taxon>
        <taxon>Dipteronia</taxon>
    </lineage>
</organism>
<evidence type="ECO:0000313" key="2">
    <source>
        <dbReference type="Proteomes" id="UP001281410"/>
    </source>
</evidence>
<accession>A0AAE0AW93</accession>
<protein>
    <submittedName>
        <fullName evidence="1">Uncharacterized protein</fullName>
    </submittedName>
</protein>
<reference evidence="1" key="1">
    <citation type="journal article" date="2023" name="Plant J.">
        <title>Genome sequences and population genomics provide insights into the demographic history, inbreeding, and mutation load of two 'living fossil' tree species of Dipteronia.</title>
        <authorList>
            <person name="Feng Y."/>
            <person name="Comes H.P."/>
            <person name="Chen J."/>
            <person name="Zhu S."/>
            <person name="Lu R."/>
            <person name="Zhang X."/>
            <person name="Li P."/>
            <person name="Qiu J."/>
            <person name="Olsen K.M."/>
            <person name="Qiu Y."/>
        </authorList>
    </citation>
    <scope>NUCLEOTIDE SEQUENCE</scope>
    <source>
        <strain evidence="1">NBL</strain>
    </source>
</reference>
<dbReference type="EMBL" id="JANJYJ010000002">
    <property type="protein sequence ID" value="KAK3225242.1"/>
    <property type="molecule type" value="Genomic_DNA"/>
</dbReference>
<evidence type="ECO:0000313" key="1">
    <source>
        <dbReference type="EMBL" id="KAK3225242.1"/>
    </source>
</evidence>
<dbReference type="AlphaFoldDB" id="A0AAE0AW93"/>
<sequence>MLTTFLLIIDHNNRYCLVRDTFGRSHFTTSINFNKVLKALNTKALDMMAKPGSLSYKIREITSGWEGSTLDSKVDGRRYAIALNMWMDACNNGNNENQ</sequence>
<dbReference type="Proteomes" id="UP001281410">
    <property type="component" value="Unassembled WGS sequence"/>
</dbReference>
<proteinExistence type="predicted"/>
<gene>
    <name evidence="1" type="ORF">Dsin_005104</name>
</gene>
<name>A0AAE0AW93_9ROSI</name>
<keyword evidence="2" id="KW-1185">Reference proteome</keyword>